<evidence type="ECO:0000256" key="4">
    <source>
        <dbReference type="ARBA" id="ARBA00005152"/>
    </source>
</evidence>
<dbReference type="Pfam" id="PF00459">
    <property type="entry name" value="Inositol_P"/>
    <property type="match status" value="1"/>
</dbReference>
<dbReference type="Gene3D" id="3.40.190.80">
    <property type="match status" value="1"/>
</dbReference>
<keyword evidence="8" id="KW-0479">Metal-binding</keyword>
<comment type="similarity">
    <text evidence="5">Belongs to the inositol monophosphatase superfamily.</text>
</comment>
<accession>A0ABQ9ER49</accession>
<comment type="catalytic activity">
    <reaction evidence="1">
        <text>a myo-inositol phosphate + H2O = myo-inositol + phosphate</text>
        <dbReference type="Rhea" id="RHEA:24056"/>
        <dbReference type="ChEBI" id="CHEBI:15377"/>
        <dbReference type="ChEBI" id="CHEBI:17268"/>
        <dbReference type="ChEBI" id="CHEBI:43474"/>
        <dbReference type="ChEBI" id="CHEBI:84139"/>
        <dbReference type="EC" id="3.1.3.25"/>
    </reaction>
</comment>
<comment type="caution">
    <text evidence="15">The sequence shown here is derived from an EMBL/GenBank/DDBJ whole genome shotgun (WGS) entry which is preliminary data.</text>
</comment>
<organism evidence="15 16">
    <name type="scientific">Tegillarca granosa</name>
    <name type="common">Malaysian cockle</name>
    <name type="synonym">Anadara granosa</name>
    <dbReference type="NCBI Taxonomy" id="220873"/>
    <lineage>
        <taxon>Eukaryota</taxon>
        <taxon>Metazoa</taxon>
        <taxon>Spiralia</taxon>
        <taxon>Lophotrochozoa</taxon>
        <taxon>Mollusca</taxon>
        <taxon>Bivalvia</taxon>
        <taxon>Autobranchia</taxon>
        <taxon>Pteriomorphia</taxon>
        <taxon>Arcoida</taxon>
        <taxon>Arcoidea</taxon>
        <taxon>Arcidae</taxon>
        <taxon>Tegillarca</taxon>
    </lineage>
</organism>
<feature type="transmembrane region" description="Helical" evidence="14">
    <location>
        <begin position="12"/>
        <end position="34"/>
    </location>
</feature>
<keyword evidence="7 14" id="KW-0812">Transmembrane</keyword>
<keyword evidence="16" id="KW-1185">Reference proteome</keyword>
<comment type="pathway">
    <text evidence="4">Polyol metabolism; myo-inositol biosynthesis; myo-inositol from D-glucose 6-phosphate: step 2/2.</text>
</comment>
<gene>
    <name evidence="15" type="ORF">KUTeg_016585</name>
</gene>
<sequence>MAPANIRLNPVGALVCVAVALCIVIYIFGFPDWFRSEPRISMKELLSVSIELAKRGGTKVHEIKQQNSLENKVKGKTAEGADELLTKGDIESHRAIVYGFAKAFPGLKVKSEEHDLKPIDLSTIPEVNKHNPEVEEAIVSDQSIAFKDITVWIDPLDATKEYTEDLNQYVTTMVCVAVNGAATIGVIHKPFVTGSDQTSWAWVGYGTSKNLQKLKEVKKTADKTESTKVHKIIVSRSHSGTVKRVAETAFGKNTEVIPAGGAGYKTLEVIKGNADAYTHVTAIKKWDICAGNAILSAMDGKMTTLEGNYITYSPNENVKNEHGLLATISDHFSLYLKKLASAAEEYLLL</sequence>
<evidence type="ECO:0000256" key="5">
    <source>
        <dbReference type="ARBA" id="ARBA00009759"/>
    </source>
</evidence>
<dbReference type="EC" id="3.1.3.25" evidence="6"/>
<evidence type="ECO:0000256" key="3">
    <source>
        <dbReference type="ARBA" id="ARBA00004167"/>
    </source>
</evidence>
<evidence type="ECO:0000256" key="10">
    <source>
        <dbReference type="ARBA" id="ARBA00022842"/>
    </source>
</evidence>
<dbReference type="PANTHER" id="PTHR43028">
    <property type="entry name" value="3'(2'),5'-BISPHOSPHATE NUCLEOTIDASE 1"/>
    <property type="match status" value="1"/>
</dbReference>
<dbReference type="EMBL" id="JARBDR010000813">
    <property type="protein sequence ID" value="KAJ8306040.1"/>
    <property type="molecule type" value="Genomic_DNA"/>
</dbReference>
<evidence type="ECO:0000313" key="16">
    <source>
        <dbReference type="Proteomes" id="UP001217089"/>
    </source>
</evidence>
<evidence type="ECO:0000256" key="13">
    <source>
        <dbReference type="ARBA" id="ARBA00042119"/>
    </source>
</evidence>
<reference evidence="15 16" key="1">
    <citation type="submission" date="2022-12" db="EMBL/GenBank/DDBJ databases">
        <title>Chromosome-level genome of Tegillarca granosa.</title>
        <authorList>
            <person name="Kim J."/>
        </authorList>
    </citation>
    <scope>NUCLEOTIDE SEQUENCE [LARGE SCALE GENOMIC DNA]</scope>
    <source>
        <strain evidence="15">Teg-2019</strain>
        <tissue evidence="15">Adductor muscle</tissue>
    </source>
</reference>
<evidence type="ECO:0000256" key="12">
    <source>
        <dbReference type="ARBA" id="ARBA00023136"/>
    </source>
</evidence>
<evidence type="ECO:0000256" key="11">
    <source>
        <dbReference type="ARBA" id="ARBA00022989"/>
    </source>
</evidence>
<evidence type="ECO:0000256" key="14">
    <source>
        <dbReference type="SAM" id="Phobius"/>
    </source>
</evidence>
<evidence type="ECO:0000256" key="2">
    <source>
        <dbReference type="ARBA" id="ARBA00001946"/>
    </source>
</evidence>
<evidence type="ECO:0000256" key="7">
    <source>
        <dbReference type="ARBA" id="ARBA00022692"/>
    </source>
</evidence>
<keyword evidence="12 14" id="KW-0472">Membrane</keyword>
<dbReference type="InterPro" id="IPR000760">
    <property type="entry name" value="Inositol_monophosphatase-like"/>
</dbReference>
<comment type="cofactor">
    <cofactor evidence="2">
        <name>Mg(2+)</name>
        <dbReference type="ChEBI" id="CHEBI:18420"/>
    </cofactor>
</comment>
<evidence type="ECO:0000256" key="1">
    <source>
        <dbReference type="ARBA" id="ARBA00001033"/>
    </source>
</evidence>
<dbReference type="PANTHER" id="PTHR43028:SF4">
    <property type="entry name" value="INOSITOL MONOPHOSPHATASE 3"/>
    <property type="match status" value="1"/>
</dbReference>
<keyword evidence="11 14" id="KW-1133">Transmembrane helix</keyword>
<evidence type="ECO:0000256" key="9">
    <source>
        <dbReference type="ARBA" id="ARBA00022801"/>
    </source>
</evidence>
<dbReference type="Gene3D" id="3.30.540.10">
    <property type="entry name" value="Fructose-1,6-Bisphosphatase, subunit A, domain 1"/>
    <property type="match status" value="1"/>
</dbReference>
<evidence type="ECO:0000256" key="8">
    <source>
        <dbReference type="ARBA" id="ARBA00022723"/>
    </source>
</evidence>
<evidence type="ECO:0000256" key="6">
    <source>
        <dbReference type="ARBA" id="ARBA00013106"/>
    </source>
</evidence>
<keyword evidence="10" id="KW-0460">Magnesium</keyword>
<keyword evidence="9" id="KW-0378">Hydrolase</keyword>
<dbReference type="Proteomes" id="UP001217089">
    <property type="component" value="Unassembled WGS sequence"/>
</dbReference>
<proteinExistence type="inferred from homology"/>
<dbReference type="InterPro" id="IPR050725">
    <property type="entry name" value="CysQ/Inositol_MonoPase"/>
</dbReference>
<evidence type="ECO:0000313" key="15">
    <source>
        <dbReference type="EMBL" id="KAJ8306040.1"/>
    </source>
</evidence>
<dbReference type="SUPFAM" id="SSF56655">
    <property type="entry name" value="Carbohydrate phosphatase"/>
    <property type="match status" value="1"/>
</dbReference>
<protein>
    <recommendedName>
        <fullName evidence="6">inositol-phosphate phosphatase</fullName>
        <ecNumber evidence="6">3.1.3.25</ecNumber>
    </recommendedName>
    <alternativeName>
        <fullName evidence="13">Myo-inositol monophosphatase A3</fullName>
    </alternativeName>
</protein>
<comment type="subcellular location">
    <subcellularLocation>
        <location evidence="3">Membrane</location>
        <topology evidence="3">Single-pass membrane protein</topology>
    </subcellularLocation>
</comment>
<name>A0ABQ9ER49_TEGGR</name>